<evidence type="ECO:0000313" key="2">
    <source>
        <dbReference type="Proteomes" id="UP000239735"/>
    </source>
</evidence>
<name>A0A2N9M9J8_9BACT</name>
<dbReference type="AlphaFoldDB" id="A0A2N9M9J8"/>
<reference evidence="2" key="1">
    <citation type="submission" date="2018-02" db="EMBL/GenBank/DDBJ databases">
        <authorList>
            <person name="Hausmann B."/>
        </authorList>
    </citation>
    <scope>NUCLEOTIDE SEQUENCE [LARGE SCALE GENOMIC DNA]</scope>
    <source>
        <strain evidence="2">Peat soil MAG SbA5</strain>
    </source>
</reference>
<organism evidence="1 2">
    <name type="scientific">Candidatus Sulfuritelmatomonas gaucii</name>
    <dbReference type="NCBI Taxonomy" id="2043161"/>
    <lineage>
        <taxon>Bacteria</taxon>
        <taxon>Pseudomonadati</taxon>
        <taxon>Acidobacteriota</taxon>
        <taxon>Terriglobia</taxon>
        <taxon>Terriglobales</taxon>
        <taxon>Acidobacteriaceae</taxon>
        <taxon>Candidatus Sulfuritelmatomonas</taxon>
    </lineage>
</organism>
<gene>
    <name evidence="1" type="ORF">SBA5_940006</name>
</gene>
<sequence length="79" mass="9320">MLRDTMGSRAATGRQTMRPLMTEPIEILRYALSELEQTKCTEDEAHSFIYLRHILNEGITFLQQRRPRSSSRQRQLIQL</sequence>
<dbReference type="Proteomes" id="UP000239735">
    <property type="component" value="Unassembled WGS sequence"/>
</dbReference>
<evidence type="ECO:0000313" key="1">
    <source>
        <dbReference type="EMBL" id="SPE32134.1"/>
    </source>
</evidence>
<proteinExistence type="predicted"/>
<accession>A0A2N9M9J8</accession>
<dbReference type="EMBL" id="OKRB01000157">
    <property type="protein sequence ID" value="SPE32134.1"/>
    <property type="molecule type" value="Genomic_DNA"/>
</dbReference>
<protein>
    <submittedName>
        <fullName evidence="1">Uncharacterized protein</fullName>
    </submittedName>
</protein>